<dbReference type="Pfam" id="PF23835">
    <property type="entry name" value="DUF7205"/>
    <property type="match status" value="1"/>
</dbReference>
<gene>
    <name evidence="1" type="ORF">H2O64_18670</name>
</gene>
<accession>A0ABR7QDR3</accession>
<dbReference type="InterPro" id="IPR055629">
    <property type="entry name" value="DUF7205"/>
</dbReference>
<dbReference type="RefSeq" id="WP_187563746.1">
    <property type="nucleotide sequence ID" value="NZ_JACGWS010000013.1"/>
</dbReference>
<dbReference type="EMBL" id="JACGWS010000013">
    <property type="protein sequence ID" value="MBC8756704.1"/>
    <property type="molecule type" value="Genomic_DNA"/>
</dbReference>
<evidence type="ECO:0000313" key="2">
    <source>
        <dbReference type="Proteomes" id="UP000619238"/>
    </source>
</evidence>
<evidence type="ECO:0000313" key="1">
    <source>
        <dbReference type="EMBL" id="MBC8756704.1"/>
    </source>
</evidence>
<reference evidence="1 2" key="1">
    <citation type="submission" date="2020-07" db="EMBL/GenBank/DDBJ databases">
        <title>Description of Kordia aestuariivivens sp. nov., isolated from a tidal flat.</title>
        <authorList>
            <person name="Park S."/>
            <person name="Yoon J.-H."/>
        </authorList>
    </citation>
    <scope>NUCLEOTIDE SEQUENCE [LARGE SCALE GENOMIC DNA]</scope>
    <source>
        <strain evidence="1 2">YSTF-M3</strain>
    </source>
</reference>
<organism evidence="1 2">
    <name type="scientific">Kordia aestuariivivens</name>
    <dbReference type="NCBI Taxonomy" id="2759037"/>
    <lineage>
        <taxon>Bacteria</taxon>
        <taxon>Pseudomonadati</taxon>
        <taxon>Bacteroidota</taxon>
        <taxon>Flavobacteriia</taxon>
        <taxon>Flavobacteriales</taxon>
        <taxon>Flavobacteriaceae</taxon>
        <taxon>Kordia</taxon>
    </lineage>
</organism>
<sequence length="166" mass="18567">MKKTSFLILILLVTILTSCGSYVRIGDLTGISNRNLDDSETYVLLKRDVQAIAKSKNDDALEQAVDNLTREYEGEFLRNAKIYVKSNGAKVKVIGDVWGVQRTNVNVTTNANAKIELKIGDKVVFRRKGDLTDGKIIGLNATSVIVEYGRKKKKIELKYDEVIKTE</sequence>
<dbReference type="Proteomes" id="UP000619238">
    <property type="component" value="Unassembled WGS sequence"/>
</dbReference>
<keyword evidence="2" id="KW-1185">Reference proteome</keyword>
<protein>
    <submittedName>
        <fullName evidence="1">Uncharacterized protein</fullName>
    </submittedName>
</protein>
<comment type="caution">
    <text evidence="1">The sequence shown here is derived from an EMBL/GenBank/DDBJ whole genome shotgun (WGS) entry which is preliminary data.</text>
</comment>
<proteinExistence type="predicted"/>
<dbReference type="PROSITE" id="PS51257">
    <property type="entry name" value="PROKAR_LIPOPROTEIN"/>
    <property type="match status" value="1"/>
</dbReference>
<name>A0ABR7QDR3_9FLAO</name>